<sequence>MGTTVAGLPRFVVLRSRSANRYLHYLWNDQWGLGYHEFVGLKRDLDPVSPFVKLEVVPSTTNPSSFVHLRCSYNNKFFRAVQRFGVWFVAAMANDPNEDTSRVGECTLFERVFVGNQINTVWFRYVANQCRLIWFNNAAYADLHRLSCVYSQDPIYTDFYEFAPWESYEDKMRAKDYQIQTRDMDIKVLTAQVAARDEELRNLRRQLADKDQDILNLKGRLAALKAYVEKRKAKLEYGMLTLQSTVTSAWESFQLNVACGIVRITAGFEQVLKLPAT</sequence>
<dbReference type="InterPro" id="IPR053237">
    <property type="entry name" value="Natterin_C"/>
</dbReference>
<dbReference type="EMBL" id="OZ034816">
    <property type="protein sequence ID" value="CAL1377250.1"/>
    <property type="molecule type" value="Genomic_DNA"/>
</dbReference>
<protein>
    <recommendedName>
        <fullName evidence="2">Agglutinin domain-containing protein</fullName>
    </recommendedName>
</protein>
<dbReference type="SUPFAM" id="SSF50382">
    <property type="entry name" value="Agglutinin"/>
    <property type="match status" value="1"/>
</dbReference>
<proteinExistence type="predicted"/>
<keyword evidence="1" id="KW-0175">Coiled coil</keyword>
<reference evidence="3 4" key="1">
    <citation type="submission" date="2024-04" db="EMBL/GenBank/DDBJ databases">
        <authorList>
            <person name="Fracassetti M."/>
        </authorList>
    </citation>
    <scope>NUCLEOTIDE SEQUENCE [LARGE SCALE GENOMIC DNA]</scope>
</reference>
<organism evidence="3 4">
    <name type="scientific">Linum trigynum</name>
    <dbReference type="NCBI Taxonomy" id="586398"/>
    <lineage>
        <taxon>Eukaryota</taxon>
        <taxon>Viridiplantae</taxon>
        <taxon>Streptophyta</taxon>
        <taxon>Embryophyta</taxon>
        <taxon>Tracheophyta</taxon>
        <taxon>Spermatophyta</taxon>
        <taxon>Magnoliopsida</taxon>
        <taxon>eudicotyledons</taxon>
        <taxon>Gunneridae</taxon>
        <taxon>Pentapetalae</taxon>
        <taxon>rosids</taxon>
        <taxon>fabids</taxon>
        <taxon>Malpighiales</taxon>
        <taxon>Linaceae</taxon>
        <taxon>Linum</taxon>
    </lineage>
</organism>
<gene>
    <name evidence="3" type="ORF">LTRI10_LOCUS18913</name>
</gene>
<dbReference type="InterPro" id="IPR008998">
    <property type="entry name" value="Agglutinin"/>
</dbReference>
<evidence type="ECO:0000313" key="4">
    <source>
        <dbReference type="Proteomes" id="UP001497516"/>
    </source>
</evidence>
<dbReference type="AlphaFoldDB" id="A0AAV2DUG7"/>
<evidence type="ECO:0000313" key="3">
    <source>
        <dbReference type="EMBL" id="CAL1377250.1"/>
    </source>
</evidence>
<dbReference type="Proteomes" id="UP001497516">
    <property type="component" value="Chromosome 3"/>
</dbReference>
<keyword evidence="4" id="KW-1185">Reference proteome</keyword>
<feature type="coiled-coil region" evidence="1">
    <location>
        <begin position="186"/>
        <end position="220"/>
    </location>
</feature>
<dbReference type="PANTHER" id="PTHR39244">
    <property type="entry name" value="NATTERIN-4"/>
    <property type="match status" value="1"/>
</dbReference>
<name>A0AAV2DUG7_9ROSI</name>
<dbReference type="Gene3D" id="2.80.10.50">
    <property type="match status" value="1"/>
</dbReference>
<dbReference type="InterPro" id="IPR036242">
    <property type="entry name" value="Agglutinin_dom_sf"/>
</dbReference>
<feature type="domain" description="Agglutinin" evidence="2">
    <location>
        <begin position="6"/>
        <end position="116"/>
    </location>
</feature>
<dbReference type="PANTHER" id="PTHR39244:SF5">
    <property type="entry name" value="NATTERIN-3-LIKE"/>
    <property type="match status" value="1"/>
</dbReference>
<evidence type="ECO:0000259" key="2">
    <source>
        <dbReference type="Pfam" id="PF07468"/>
    </source>
</evidence>
<evidence type="ECO:0000256" key="1">
    <source>
        <dbReference type="SAM" id="Coils"/>
    </source>
</evidence>
<dbReference type="Pfam" id="PF07468">
    <property type="entry name" value="Agglutinin"/>
    <property type="match status" value="1"/>
</dbReference>
<accession>A0AAV2DUG7</accession>